<evidence type="ECO:0000256" key="17">
    <source>
        <dbReference type="ARBA" id="ARBA00023140"/>
    </source>
</evidence>
<reference evidence="22 23" key="1">
    <citation type="submission" date="2020-06" db="EMBL/GenBank/DDBJ databases">
        <authorList>
            <person name="Li R."/>
            <person name="Bekaert M."/>
        </authorList>
    </citation>
    <scope>NUCLEOTIDE SEQUENCE [LARGE SCALE GENOMIC DNA]</scope>
    <source>
        <strain evidence="23">wild</strain>
    </source>
</reference>
<dbReference type="FunFam" id="3.30.40.10:FF:000332">
    <property type="entry name" value="Peroxisome biogenesis factor 10"/>
    <property type="match status" value="1"/>
</dbReference>
<dbReference type="InterPro" id="IPR017907">
    <property type="entry name" value="Znf_RING_CS"/>
</dbReference>
<dbReference type="GO" id="GO:0008270">
    <property type="term" value="F:zinc ion binding"/>
    <property type="evidence" value="ECO:0007669"/>
    <property type="project" value="UniProtKB-KW"/>
</dbReference>
<dbReference type="SMART" id="SM00184">
    <property type="entry name" value="RING"/>
    <property type="match status" value="1"/>
</dbReference>
<comment type="function">
    <text evidence="18">E3 ubiquitin-protein ligase component of a retrotranslocation channel required for peroxisome organization by mediating export of the PEX5 receptor from peroxisomes to the cytosol, thereby promoting PEX5 recycling. The retrotranslocation channel is composed of PEX2, PEX10 and PEX12; each subunit contributing transmembrane segments that coassemble into an open channel that specifically allows the passage of PEX5 through the peroxisomal membrane. PEX10 also regulates PEX5 recycling by acting as a E3 ubiquitin-protein ligase. When PEX5 recycling is compromised, PEX10 catalyzes polyubiquitination of PEX5 during its passage through the retrotranslocation channel, leading to its degradation.</text>
</comment>
<evidence type="ECO:0000256" key="16">
    <source>
        <dbReference type="ARBA" id="ARBA00023136"/>
    </source>
</evidence>
<evidence type="ECO:0000256" key="6">
    <source>
        <dbReference type="ARBA" id="ARBA00022448"/>
    </source>
</evidence>
<dbReference type="InterPro" id="IPR006845">
    <property type="entry name" value="Pex_N"/>
</dbReference>
<dbReference type="CDD" id="cd16527">
    <property type="entry name" value="RING-HC_PEX10"/>
    <property type="match status" value="1"/>
</dbReference>
<organism evidence="22 23">
    <name type="scientific">Mytilus coruscus</name>
    <name type="common">Sea mussel</name>
    <dbReference type="NCBI Taxonomy" id="42192"/>
    <lineage>
        <taxon>Eukaryota</taxon>
        <taxon>Metazoa</taxon>
        <taxon>Spiralia</taxon>
        <taxon>Lophotrochozoa</taxon>
        <taxon>Mollusca</taxon>
        <taxon>Bivalvia</taxon>
        <taxon>Autobranchia</taxon>
        <taxon>Pteriomorphia</taxon>
        <taxon>Mytilida</taxon>
        <taxon>Mytiloidea</taxon>
        <taxon>Mytilidae</taxon>
        <taxon>Mytilinae</taxon>
        <taxon>Mytilus</taxon>
    </lineage>
</organism>
<dbReference type="OrthoDB" id="6270329at2759"/>
<evidence type="ECO:0000256" key="12">
    <source>
        <dbReference type="ARBA" id="ARBA00022786"/>
    </source>
</evidence>
<dbReference type="GO" id="GO:0016558">
    <property type="term" value="P:protein import into peroxisome matrix"/>
    <property type="evidence" value="ECO:0007669"/>
    <property type="project" value="InterPro"/>
</dbReference>
<keyword evidence="10" id="KW-0479">Metal-binding</keyword>
<keyword evidence="14" id="KW-0653">Protein transport</keyword>
<keyword evidence="12" id="KW-0833">Ubl conjugation pathway</keyword>
<evidence type="ECO:0000256" key="1">
    <source>
        <dbReference type="ARBA" id="ARBA00000900"/>
    </source>
</evidence>
<keyword evidence="11 19" id="KW-0863">Zinc-finger</keyword>
<evidence type="ECO:0000259" key="21">
    <source>
        <dbReference type="PROSITE" id="PS50089"/>
    </source>
</evidence>
<keyword evidence="15 20" id="KW-1133">Transmembrane helix</keyword>
<evidence type="ECO:0000256" key="9">
    <source>
        <dbReference type="ARBA" id="ARBA00022692"/>
    </source>
</evidence>
<evidence type="ECO:0000256" key="2">
    <source>
        <dbReference type="ARBA" id="ARBA00004585"/>
    </source>
</evidence>
<keyword evidence="13" id="KW-0862">Zinc</keyword>
<proteinExistence type="inferred from homology"/>
<evidence type="ECO:0000256" key="18">
    <source>
        <dbReference type="ARBA" id="ARBA00045271"/>
    </source>
</evidence>
<keyword evidence="9 20" id="KW-0812">Transmembrane</keyword>
<evidence type="ECO:0000256" key="3">
    <source>
        <dbReference type="ARBA" id="ARBA00004906"/>
    </source>
</evidence>
<dbReference type="Gene3D" id="3.30.40.10">
    <property type="entry name" value="Zinc/RING finger domain, C3HC4 (zinc finger)"/>
    <property type="match status" value="1"/>
</dbReference>
<dbReference type="InterPro" id="IPR001841">
    <property type="entry name" value="Znf_RING"/>
</dbReference>
<keyword evidence="8" id="KW-0808">Transferase</keyword>
<sequence length="301" mass="34953">MFKKSGHAEIIRSHQKDEFYIGYLKSQITDISQALLGPRNWIKWRKELDLFADLGYFTLTTFAGYQTIGEEYVNILQVDNTLRAIPSRFRRIFMILIHVLTPYTLHKVIDWLEKWLKSPVRHDEIPAETKHFLLKCVPVIRQTVTFLHRCHLALFYFQGVFYHIAKRIAGVNYVKYSLHTQHTGPNVLTQSFKILGVLSFAQLVGSIGIHAYNAYINKDKIVKSFRRETTPELENSEVSSPALKCALCLEKRQSTTSTPCGHLFCWNCIHEWCQNKPECPLCREKLQPQSLVFLHNFDPPG</sequence>
<evidence type="ECO:0000256" key="13">
    <source>
        <dbReference type="ARBA" id="ARBA00022833"/>
    </source>
</evidence>
<evidence type="ECO:0000256" key="7">
    <source>
        <dbReference type="ARBA" id="ARBA00022593"/>
    </source>
</evidence>
<keyword evidence="16 20" id="KW-0472">Membrane</keyword>
<evidence type="ECO:0000256" key="8">
    <source>
        <dbReference type="ARBA" id="ARBA00022679"/>
    </source>
</evidence>
<dbReference type="PANTHER" id="PTHR23350">
    <property type="entry name" value="PEROXISOME ASSEMBLY PROTEIN 10"/>
    <property type="match status" value="1"/>
</dbReference>
<dbReference type="PROSITE" id="PS50089">
    <property type="entry name" value="ZF_RING_2"/>
    <property type="match status" value="1"/>
</dbReference>
<feature type="domain" description="RING-type" evidence="21">
    <location>
        <begin position="245"/>
        <end position="283"/>
    </location>
</feature>
<accession>A0A6J8CPQ5</accession>
<dbReference type="PANTHER" id="PTHR23350:SF0">
    <property type="entry name" value="PEROXISOME BIOGENESIS FACTOR 10"/>
    <property type="match status" value="1"/>
</dbReference>
<feature type="transmembrane region" description="Helical" evidence="20">
    <location>
        <begin position="194"/>
        <end position="216"/>
    </location>
</feature>
<keyword evidence="17" id="KW-0576">Peroxisome</keyword>
<evidence type="ECO:0000256" key="5">
    <source>
        <dbReference type="ARBA" id="ARBA00012483"/>
    </source>
</evidence>
<dbReference type="Proteomes" id="UP000507470">
    <property type="component" value="Unassembled WGS sequence"/>
</dbReference>
<protein>
    <recommendedName>
        <fullName evidence="5">RING-type E3 ubiquitin transferase</fullName>
        <ecNumber evidence="5">2.3.2.27</ecNumber>
    </recommendedName>
</protein>
<keyword evidence="6" id="KW-0813">Transport</keyword>
<comment type="pathway">
    <text evidence="3">Protein modification; protein ubiquitination.</text>
</comment>
<dbReference type="SUPFAM" id="SSF57850">
    <property type="entry name" value="RING/U-box"/>
    <property type="match status" value="1"/>
</dbReference>
<evidence type="ECO:0000256" key="4">
    <source>
        <dbReference type="ARBA" id="ARBA00008704"/>
    </source>
</evidence>
<keyword evidence="7" id="KW-0962">Peroxisome biogenesis</keyword>
<evidence type="ECO:0000256" key="15">
    <source>
        <dbReference type="ARBA" id="ARBA00022989"/>
    </source>
</evidence>
<dbReference type="GO" id="GO:0005778">
    <property type="term" value="C:peroxisomal membrane"/>
    <property type="evidence" value="ECO:0007669"/>
    <property type="project" value="UniProtKB-SubCell"/>
</dbReference>
<dbReference type="PROSITE" id="PS00518">
    <property type="entry name" value="ZF_RING_1"/>
    <property type="match status" value="1"/>
</dbReference>
<evidence type="ECO:0000256" key="20">
    <source>
        <dbReference type="SAM" id="Phobius"/>
    </source>
</evidence>
<name>A0A6J8CPQ5_MYTCO</name>
<keyword evidence="23" id="KW-1185">Reference proteome</keyword>
<comment type="subcellular location">
    <subcellularLocation>
        <location evidence="2">Peroxisome membrane</location>
        <topology evidence="2">Multi-pass membrane protein</topology>
    </subcellularLocation>
</comment>
<evidence type="ECO:0000256" key="19">
    <source>
        <dbReference type="PROSITE-ProRule" id="PRU00175"/>
    </source>
</evidence>
<dbReference type="EMBL" id="CACVKT020005675">
    <property type="protein sequence ID" value="CAC5397379.1"/>
    <property type="molecule type" value="Genomic_DNA"/>
</dbReference>
<comment type="catalytic activity">
    <reaction evidence="1">
        <text>S-ubiquitinyl-[E2 ubiquitin-conjugating enzyme]-L-cysteine + [acceptor protein]-L-lysine = [E2 ubiquitin-conjugating enzyme]-L-cysteine + N(6)-ubiquitinyl-[acceptor protein]-L-lysine.</text>
        <dbReference type="EC" id="2.3.2.27"/>
    </reaction>
</comment>
<dbReference type="GO" id="GO:0061630">
    <property type="term" value="F:ubiquitin protein ligase activity"/>
    <property type="evidence" value="ECO:0007669"/>
    <property type="project" value="UniProtKB-EC"/>
</dbReference>
<evidence type="ECO:0000256" key="10">
    <source>
        <dbReference type="ARBA" id="ARBA00022723"/>
    </source>
</evidence>
<dbReference type="AlphaFoldDB" id="A0A6J8CPQ5"/>
<comment type="similarity">
    <text evidence="4">Belongs to the pex2/pex10/pex12 family.</text>
</comment>
<dbReference type="Pfam" id="PF04757">
    <property type="entry name" value="Pex2_Pex12"/>
    <property type="match status" value="1"/>
</dbReference>
<dbReference type="EC" id="2.3.2.27" evidence="5"/>
<gene>
    <name evidence="22" type="ORF">MCOR_31815</name>
</gene>
<dbReference type="Pfam" id="PF13639">
    <property type="entry name" value="zf-RING_2"/>
    <property type="match status" value="1"/>
</dbReference>
<evidence type="ECO:0000313" key="22">
    <source>
        <dbReference type="EMBL" id="CAC5397379.1"/>
    </source>
</evidence>
<dbReference type="InterPro" id="IPR013083">
    <property type="entry name" value="Znf_RING/FYVE/PHD"/>
</dbReference>
<dbReference type="InterPro" id="IPR025654">
    <property type="entry name" value="PEX2/10"/>
</dbReference>
<evidence type="ECO:0000313" key="23">
    <source>
        <dbReference type="Proteomes" id="UP000507470"/>
    </source>
</evidence>
<evidence type="ECO:0000256" key="14">
    <source>
        <dbReference type="ARBA" id="ARBA00022927"/>
    </source>
</evidence>
<evidence type="ECO:0000256" key="11">
    <source>
        <dbReference type="ARBA" id="ARBA00022771"/>
    </source>
</evidence>